<evidence type="ECO:0000313" key="3">
    <source>
        <dbReference type="Proteomes" id="UP001165082"/>
    </source>
</evidence>
<dbReference type="GO" id="GO:0016197">
    <property type="term" value="P:endosomal transport"/>
    <property type="evidence" value="ECO:0007669"/>
    <property type="project" value="TreeGrafter"/>
</dbReference>
<dbReference type="PANTHER" id="PTHR34009">
    <property type="entry name" value="PROTEIN STAR"/>
    <property type="match status" value="1"/>
</dbReference>
<dbReference type="GO" id="GO:0005794">
    <property type="term" value="C:Golgi apparatus"/>
    <property type="evidence" value="ECO:0007669"/>
    <property type="project" value="TreeGrafter"/>
</dbReference>
<dbReference type="Proteomes" id="UP001165082">
    <property type="component" value="Unassembled WGS sequence"/>
</dbReference>
<name>A0A9W6ZS67_9STRA</name>
<dbReference type="GO" id="GO:0005789">
    <property type="term" value="C:endoplasmic reticulum membrane"/>
    <property type="evidence" value="ECO:0007669"/>
    <property type="project" value="TreeGrafter"/>
</dbReference>
<protein>
    <recommendedName>
        <fullName evidence="1">Methyltransferase FkbM domain-containing protein</fullName>
    </recommendedName>
</protein>
<dbReference type="OrthoDB" id="206159at2759"/>
<reference evidence="2" key="1">
    <citation type="submission" date="2022-07" db="EMBL/GenBank/DDBJ databases">
        <title>Genome analysis of Parmales, a sister group of diatoms, reveals the evolutionary specialization of diatoms from phago-mixotrophs to photoautotrophs.</title>
        <authorList>
            <person name="Ban H."/>
            <person name="Sato S."/>
            <person name="Yoshikawa S."/>
            <person name="Kazumasa Y."/>
            <person name="Nakamura Y."/>
            <person name="Ichinomiya M."/>
            <person name="Saitoh K."/>
            <person name="Sato N."/>
            <person name="Blanc-Mathieu R."/>
            <person name="Endo H."/>
            <person name="Kuwata A."/>
            <person name="Ogata H."/>
        </authorList>
    </citation>
    <scope>NUCLEOTIDE SEQUENCE</scope>
</reference>
<dbReference type="EMBL" id="BRXZ01000848">
    <property type="protein sequence ID" value="GMH55590.1"/>
    <property type="molecule type" value="Genomic_DNA"/>
</dbReference>
<evidence type="ECO:0000259" key="1">
    <source>
        <dbReference type="Pfam" id="PF05050"/>
    </source>
</evidence>
<dbReference type="GO" id="GO:0005886">
    <property type="term" value="C:plasma membrane"/>
    <property type="evidence" value="ECO:0007669"/>
    <property type="project" value="TreeGrafter"/>
</dbReference>
<feature type="domain" description="Methyltransferase FkbM" evidence="1">
    <location>
        <begin position="118"/>
        <end position="267"/>
    </location>
</feature>
<dbReference type="InterPro" id="IPR006342">
    <property type="entry name" value="FkbM_mtfrase"/>
</dbReference>
<dbReference type="Pfam" id="PF05050">
    <property type="entry name" value="Methyltransf_21"/>
    <property type="match status" value="1"/>
</dbReference>
<comment type="caution">
    <text evidence="2">The sequence shown here is derived from an EMBL/GenBank/DDBJ whole genome shotgun (WGS) entry which is preliminary data.</text>
</comment>
<proteinExistence type="predicted"/>
<gene>
    <name evidence="2" type="ORF">TrRE_jg1145</name>
</gene>
<accession>A0A9W6ZS67</accession>
<dbReference type="GO" id="GO:0006888">
    <property type="term" value="P:endoplasmic reticulum to Golgi vesicle-mediated transport"/>
    <property type="evidence" value="ECO:0007669"/>
    <property type="project" value="TreeGrafter"/>
</dbReference>
<dbReference type="SUPFAM" id="SSF53335">
    <property type="entry name" value="S-adenosyl-L-methionine-dependent methyltransferases"/>
    <property type="match status" value="1"/>
</dbReference>
<dbReference type="InterPro" id="IPR029063">
    <property type="entry name" value="SAM-dependent_MTases_sf"/>
</dbReference>
<dbReference type="AlphaFoldDB" id="A0A9W6ZS67"/>
<evidence type="ECO:0000313" key="2">
    <source>
        <dbReference type="EMBL" id="GMH55590.1"/>
    </source>
</evidence>
<organism evidence="2 3">
    <name type="scientific">Triparma retinervis</name>
    <dbReference type="NCBI Taxonomy" id="2557542"/>
    <lineage>
        <taxon>Eukaryota</taxon>
        <taxon>Sar</taxon>
        <taxon>Stramenopiles</taxon>
        <taxon>Ochrophyta</taxon>
        <taxon>Bolidophyceae</taxon>
        <taxon>Parmales</taxon>
        <taxon>Triparmaceae</taxon>
        <taxon>Triparma</taxon>
    </lineage>
</organism>
<dbReference type="Gene3D" id="3.40.50.150">
    <property type="entry name" value="Vaccinia Virus protein VP39"/>
    <property type="match status" value="1"/>
</dbReference>
<keyword evidence="3" id="KW-1185">Reference proteome</keyword>
<dbReference type="GO" id="GO:0031902">
    <property type="term" value="C:late endosome membrane"/>
    <property type="evidence" value="ECO:0007669"/>
    <property type="project" value="TreeGrafter"/>
</dbReference>
<dbReference type="InterPro" id="IPR053202">
    <property type="entry name" value="EGF_Rcpt_Signaling_Reg"/>
</dbReference>
<dbReference type="PANTHER" id="PTHR34009:SF2">
    <property type="entry name" value="PROTEIN STAR"/>
    <property type="match status" value="1"/>
</dbReference>
<sequence>MSRVSNRFATDGNRLALFRDALTSEKLKTAPPYALRDLTLSDATTNFNADGSFHLVMYPPNPAACASHVQQTGKVSCEKFKQDTCTIFDEYFKTTTKTAPRTFIESGGFDGTPEWSMTELMEKQGWEGLVVEATPGNYVQIAEHRPCVSLVESAASPIWGPVEFFGWGGCCSGIKDAMSDKFIETFHGKEKSKIVSYNVRSAPIVELIKAWGKTEVDFWVLDVEGAEKFVLMGMDFEQVKVGMIMIEISEQAETAREADDMLVKAGFFKSTTFQSWNNLNALYLNKGVYGEHNE</sequence>